<dbReference type="Gene3D" id="3.40.50.300">
    <property type="entry name" value="P-loop containing nucleotide triphosphate hydrolases"/>
    <property type="match status" value="1"/>
</dbReference>
<evidence type="ECO:0000259" key="1">
    <source>
        <dbReference type="Pfam" id="PF01636"/>
    </source>
</evidence>
<proteinExistence type="predicted"/>
<evidence type="ECO:0000313" key="3">
    <source>
        <dbReference type="Proteomes" id="UP001139104"/>
    </source>
</evidence>
<dbReference type="PANTHER" id="PTHR43883">
    <property type="entry name" value="SLR0207 PROTEIN"/>
    <property type="match status" value="1"/>
</dbReference>
<feature type="domain" description="Aminoglycoside phosphotransferase" evidence="1">
    <location>
        <begin position="122"/>
        <end position="255"/>
    </location>
</feature>
<dbReference type="Pfam" id="PF01636">
    <property type="entry name" value="APH"/>
    <property type="match status" value="1"/>
</dbReference>
<dbReference type="PANTHER" id="PTHR43883:SF1">
    <property type="entry name" value="GLUCONOKINASE"/>
    <property type="match status" value="1"/>
</dbReference>
<dbReference type="Gene3D" id="3.90.1200.10">
    <property type="match status" value="1"/>
</dbReference>
<dbReference type="SUPFAM" id="SSF56112">
    <property type="entry name" value="Protein kinase-like (PK-like)"/>
    <property type="match status" value="1"/>
</dbReference>
<dbReference type="InterPro" id="IPR011009">
    <property type="entry name" value="Kinase-like_dom_sf"/>
</dbReference>
<sequence length="517" mass="57166">MDQSKVIAFVSAALARETGAPVETKQTHVSLLFLSGGLVFKLKRAIVFPYLDFSKPRLREKACRAELSLNSRAAPELYLGLRRITSEPQGLAFDGKGPLVDCIVVMRRFEESGLFDVMVREGRLTPAHIEALATTIADFHARAQRFNEESGSGVFAHLLDLNEDSFAHCGLFAQDELDRLNAAFRAELKELTDLIDARALVGFVRLCHGDLYLRNICWFEGRPTMFDCIEFDPRLAQIDVLYDVAFTLMDLWLRGRHDLANLLFNRYVSALSRTVPDMPAKVRDGYSALPFFMALRAAIRAHIAASQAHSGDREADAAMEREARAYFALAEELLAPRPNAIVAIGGLSGSGKSTLSVAIAGDIGAPPGARMLNSDRTRKAMHRIAPNDRLPPSAYEFTITAAVYLRLLSRAMDAYAQGHSVVLDAVYSTEEERNAAAKLARDCGAPFVGLWLEAPPDVLRQRVRDRPHGVSDANLDVLENQLNRDPGRLDWIRLDASAPDLRDRALEIIRAAIAKKA</sequence>
<accession>A0ABS9Z6W3</accession>
<name>A0ABS9Z6W3_9HYPH</name>
<organism evidence="2 3">
    <name type="scientific">Candidatus Rhodoblastus alkanivorans</name>
    <dbReference type="NCBI Taxonomy" id="2954117"/>
    <lineage>
        <taxon>Bacteria</taxon>
        <taxon>Pseudomonadati</taxon>
        <taxon>Pseudomonadota</taxon>
        <taxon>Alphaproteobacteria</taxon>
        <taxon>Hyphomicrobiales</taxon>
        <taxon>Rhodoblastaceae</taxon>
        <taxon>Rhodoblastus</taxon>
    </lineage>
</organism>
<dbReference type="InterPro" id="IPR002575">
    <property type="entry name" value="Aminoglycoside_PTrfase"/>
</dbReference>
<dbReference type="RefSeq" id="WP_243067316.1">
    <property type="nucleotide sequence ID" value="NZ_JAIVFP010000001.1"/>
</dbReference>
<gene>
    <name evidence="2" type="ORF">K2U94_11355</name>
</gene>
<dbReference type="InterPro" id="IPR052732">
    <property type="entry name" value="Cell-binding_unc_protein"/>
</dbReference>
<dbReference type="EMBL" id="JAIVFP010000001">
    <property type="protein sequence ID" value="MCI4683358.1"/>
    <property type="molecule type" value="Genomic_DNA"/>
</dbReference>
<protein>
    <submittedName>
        <fullName evidence="2">AAA family ATPase</fullName>
    </submittedName>
</protein>
<dbReference type="Pfam" id="PF13671">
    <property type="entry name" value="AAA_33"/>
    <property type="match status" value="1"/>
</dbReference>
<dbReference type="Proteomes" id="UP001139104">
    <property type="component" value="Unassembled WGS sequence"/>
</dbReference>
<reference evidence="2" key="1">
    <citation type="journal article" date="2022" name="ISME J.">
        <title>Identification of active gaseous-alkane degraders at natural gas seeps.</title>
        <authorList>
            <person name="Farhan Ul Haque M."/>
            <person name="Hernandez M."/>
            <person name="Crombie A.T."/>
            <person name="Murrell J.C."/>
        </authorList>
    </citation>
    <scope>NUCLEOTIDE SEQUENCE</scope>
    <source>
        <strain evidence="2">PC2</strain>
    </source>
</reference>
<dbReference type="InterPro" id="IPR027417">
    <property type="entry name" value="P-loop_NTPase"/>
</dbReference>
<keyword evidence="3" id="KW-1185">Reference proteome</keyword>
<evidence type="ECO:0000313" key="2">
    <source>
        <dbReference type="EMBL" id="MCI4683358.1"/>
    </source>
</evidence>
<comment type="caution">
    <text evidence="2">The sequence shown here is derived from an EMBL/GenBank/DDBJ whole genome shotgun (WGS) entry which is preliminary data.</text>
</comment>
<dbReference type="SUPFAM" id="SSF52540">
    <property type="entry name" value="P-loop containing nucleoside triphosphate hydrolases"/>
    <property type="match status" value="1"/>
</dbReference>